<reference evidence="2" key="2">
    <citation type="journal article" date="2024" name="Plant">
        <title>Genomic evolution and insights into agronomic trait innovations of Sesamum species.</title>
        <authorList>
            <person name="Miao H."/>
            <person name="Wang L."/>
            <person name="Qu L."/>
            <person name="Liu H."/>
            <person name="Sun Y."/>
            <person name="Le M."/>
            <person name="Wang Q."/>
            <person name="Wei S."/>
            <person name="Zheng Y."/>
            <person name="Lin W."/>
            <person name="Duan Y."/>
            <person name="Cao H."/>
            <person name="Xiong S."/>
            <person name="Wang X."/>
            <person name="Wei L."/>
            <person name="Li C."/>
            <person name="Ma Q."/>
            <person name="Ju M."/>
            <person name="Zhao R."/>
            <person name="Li G."/>
            <person name="Mu C."/>
            <person name="Tian Q."/>
            <person name="Mei H."/>
            <person name="Zhang T."/>
            <person name="Gao T."/>
            <person name="Zhang H."/>
        </authorList>
    </citation>
    <scope>NUCLEOTIDE SEQUENCE</scope>
    <source>
        <strain evidence="2">KEN8</strain>
    </source>
</reference>
<sequence length="610" mass="71223">MFMEERSRRQVNEDDIHNRLDQVMEVQEGLQASVLNVEHSLLTVQKQLQIVVEQLQQYNKNKSILGESLTASAEKGSTSRVAVPNSFRQERSNFPRLEHHNNQNTGAYSALNKIEFSCFEGENARGWVRRCSRYFQLIPIPEDQKVPLASIYMQGRAELWYQGYTEKKELCSWDELVINILERFEDLDSERVMTEFNKLHHETSVNTYLERFEELKDQILIFNKNLEKDFFMLEFISGLNEEKEHCYRRRAISKSQTLSYAAEDNKKQHPYRYAYGQKAEIERIVKEMLDSGIIRPSQSSFASPVLLVKKKYGGWRLCVDYKYLNKLIVKNNFPIPVINELLDELYGAKYFSKIDLRSGYFQIGMRKEDVPKTSFITHSGHYEFLVMPFGLFDAPSTFQALMNIVFEPYLSKFVLVFFDDILIYSKDWGMHLVHLKKVMQLLKKHQLYAKKSKCIFAQMKVEYLGHIICWEGVATDPQKVECMLKWPTPTTVKALRGFWGSQLKWPFNQLKRVMTTALVLAMPDFSQSFVVEIDACRRGIGIVLLQGGRLIAYLSKAIATQNLGLSTYEKEFLALLLAITKWRHYLQGSHFIIRTGQKSLKHILDQRQSY</sequence>
<dbReference type="Gene3D" id="3.10.10.10">
    <property type="entry name" value="HIV Type 1 Reverse Transcriptase, subunit A, domain 1"/>
    <property type="match status" value="1"/>
</dbReference>
<comment type="caution">
    <text evidence="2">The sequence shown here is derived from an EMBL/GenBank/DDBJ whole genome shotgun (WGS) entry which is preliminary data.</text>
</comment>
<dbReference type="Gene3D" id="3.30.70.270">
    <property type="match status" value="1"/>
</dbReference>
<dbReference type="InterPro" id="IPR051320">
    <property type="entry name" value="Viral_Replic_Matur_Polypro"/>
</dbReference>
<dbReference type="Pfam" id="PF03732">
    <property type="entry name" value="Retrotrans_gag"/>
    <property type="match status" value="1"/>
</dbReference>
<dbReference type="SUPFAM" id="SSF56672">
    <property type="entry name" value="DNA/RNA polymerases"/>
    <property type="match status" value="1"/>
</dbReference>
<dbReference type="InterPro" id="IPR005162">
    <property type="entry name" value="Retrotrans_gag_dom"/>
</dbReference>
<reference evidence="2" key="1">
    <citation type="submission" date="2020-06" db="EMBL/GenBank/DDBJ databases">
        <authorList>
            <person name="Li T."/>
            <person name="Hu X."/>
            <person name="Zhang T."/>
            <person name="Song X."/>
            <person name="Zhang H."/>
            <person name="Dai N."/>
            <person name="Sheng W."/>
            <person name="Hou X."/>
            <person name="Wei L."/>
        </authorList>
    </citation>
    <scope>NUCLEOTIDE SEQUENCE</scope>
    <source>
        <strain evidence="2">KEN8</strain>
        <tissue evidence="2">Leaf</tissue>
    </source>
</reference>
<name>A0AAW2ITQ0_9LAMI</name>
<feature type="domain" description="Reverse transcriptase" evidence="1">
    <location>
        <begin position="289"/>
        <end position="468"/>
    </location>
</feature>
<dbReference type="PROSITE" id="PS50878">
    <property type="entry name" value="RT_POL"/>
    <property type="match status" value="1"/>
</dbReference>
<proteinExistence type="predicted"/>
<gene>
    <name evidence="2" type="ORF">Scaly_2811000</name>
</gene>
<evidence type="ECO:0000259" key="1">
    <source>
        <dbReference type="PROSITE" id="PS50878"/>
    </source>
</evidence>
<dbReference type="PANTHER" id="PTHR33064">
    <property type="entry name" value="POL PROTEIN"/>
    <property type="match status" value="1"/>
</dbReference>
<dbReference type="InterPro" id="IPR000477">
    <property type="entry name" value="RT_dom"/>
</dbReference>
<dbReference type="EMBL" id="JACGWM010001917">
    <property type="protein sequence ID" value="KAL0285747.1"/>
    <property type="molecule type" value="Genomic_DNA"/>
</dbReference>
<dbReference type="AlphaFoldDB" id="A0AAW2ITQ0"/>
<dbReference type="Pfam" id="PF17919">
    <property type="entry name" value="RT_RNaseH_2"/>
    <property type="match status" value="1"/>
</dbReference>
<protein>
    <submittedName>
        <fullName evidence="2">Retrovirus-related Pol polyprotein from transposon.6</fullName>
    </submittedName>
</protein>
<dbReference type="InterPro" id="IPR041577">
    <property type="entry name" value="RT_RNaseH_2"/>
</dbReference>
<evidence type="ECO:0000313" key="2">
    <source>
        <dbReference type="EMBL" id="KAL0285747.1"/>
    </source>
</evidence>
<dbReference type="InterPro" id="IPR043502">
    <property type="entry name" value="DNA/RNA_pol_sf"/>
</dbReference>
<dbReference type="InterPro" id="IPR043128">
    <property type="entry name" value="Rev_trsase/Diguanyl_cyclase"/>
</dbReference>
<dbReference type="PANTHER" id="PTHR33064:SF37">
    <property type="entry name" value="RIBONUCLEASE H"/>
    <property type="match status" value="1"/>
</dbReference>
<dbReference type="Pfam" id="PF00078">
    <property type="entry name" value="RVT_1"/>
    <property type="match status" value="1"/>
</dbReference>
<dbReference type="CDD" id="cd01647">
    <property type="entry name" value="RT_LTR"/>
    <property type="match status" value="1"/>
</dbReference>
<organism evidence="2">
    <name type="scientific">Sesamum calycinum</name>
    <dbReference type="NCBI Taxonomy" id="2727403"/>
    <lineage>
        <taxon>Eukaryota</taxon>
        <taxon>Viridiplantae</taxon>
        <taxon>Streptophyta</taxon>
        <taxon>Embryophyta</taxon>
        <taxon>Tracheophyta</taxon>
        <taxon>Spermatophyta</taxon>
        <taxon>Magnoliopsida</taxon>
        <taxon>eudicotyledons</taxon>
        <taxon>Gunneridae</taxon>
        <taxon>Pentapetalae</taxon>
        <taxon>asterids</taxon>
        <taxon>lamiids</taxon>
        <taxon>Lamiales</taxon>
        <taxon>Pedaliaceae</taxon>
        <taxon>Sesamum</taxon>
    </lineage>
</organism>
<accession>A0AAW2ITQ0</accession>